<evidence type="ECO:0008006" key="4">
    <source>
        <dbReference type="Google" id="ProtNLM"/>
    </source>
</evidence>
<dbReference type="GO" id="GO:0009271">
    <property type="term" value="P:phage shock"/>
    <property type="evidence" value="ECO:0007669"/>
    <property type="project" value="InterPro"/>
</dbReference>
<dbReference type="Proteomes" id="UP000642829">
    <property type="component" value="Unassembled WGS sequence"/>
</dbReference>
<keyword evidence="1" id="KW-0812">Transmembrane</keyword>
<dbReference type="Pfam" id="PF06667">
    <property type="entry name" value="PspB"/>
    <property type="match status" value="1"/>
</dbReference>
<name>A0A8J3GE39_9BACT</name>
<proteinExistence type="predicted"/>
<dbReference type="AlphaFoldDB" id="A0A8J3GE39"/>
<gene>
    <name evidence="2" type="ORF">GCM10007047_10160</name>
</gene>
<organism evidence="2 3">
    <name type="scientific">Cerasicoccus arenae</name>
    <dbReference type="NCBI Taxonomy" id="424488"/>
    <lineage>
        <taxon>Bacteria</taxon>
        <taxon>Pseudomonadati</taxon>
        <taxon>Verrucomicrobiota</taxon>
        <taxon>Opitutia</taxon>
        <taxon>Puniceicoccales</taxon>
        <taxon>Cerasicoccaceae</taxon>
        <taxon>Cerasicoccus</taxon>
    </lineage>
</organism>
<reference evidence="2" key="2">
    <citation type="submission" date="2020-09" db="EMBL/GenBank/DDBJ databases">
        <authorList>
            <person name="Sun Q."/>
            <person name="Kim S."/>
        </authorList>
    </citation>
    <scope>NUCLEOTIDE SEQUENCE</scope>
    <source>
        <strain evidence="2">KCTC 12870</strain>
    </source>
</reference>
<sequence length="80" mass="8740">MTLTAILILTGIGIPVLCGSAIAIAAIFKGSSAITSKNLSTDETRILQEIHQGLTRMEKRIEALETIVIENEKHREHSEL</sequence>
<evidence type="ECO:0000313" key="2">
    <source>
        <dbReference type="EMBL" id="GHB96325.1"/>
    </source>
</evidence>
<reference evidence="2" key="1">
    <citation type="journal article" date="2014" name="Int. J. Syst. Evol. Microbiol.">
        <title>Complete genome sequence of Corynebacterium casei LMG S-19264T (=DSM 44701T), isolated from a smear-ripened cheese.</title>
        <authorList>
            <consortium name="US DOE Joint Genome Institute (JGI-PGF)"/>
            <person name="Walter F."/>
            <person name="Albersmeier A."/>
            <person name="Kalinowski J."/>
            <person name="Ruckert C."/>
        </authorList>
    </citation>
    <scope>NUCLEOTIDE SEQUENCE</scope>
    <source>
        <strain evidence="2">KCTC 12870</strain>
    </source>
</reference>
<dbReference type="RefSeq" id="WP_189512538.1">
    <property type="nucleotide sequence ID" value="NZ_BMXG01000005.1"/>
</dbReference>
<keyword evidence="1" id="KW-1133">Transmembrane helix</keyword>
<evidence type="ECO:0000256" key="1">
    <source>
        <dbReference type="SAM" id="Phobius"/>
    </source>
</evidence>
<keyword evidence="1" id="KW-0472">Membrane</keyword>
<keyword evidence="3" id="KW-1185">Reference proteome</keyword>
<feature type="transmembrane region" description="Helical" evidence="1">
    <location>
        <begin position="6"/>
        <end position="28"/>
    </location>
</feature>
<dbReference type="InterPro" id="IPR009554">
    <property type="entry name" value="Phageshock_PspB"/>
</dbReference>
<dbReference type="GO" id="GO:0006355">
    <property type="term" value="P:regulation of DNA-templated transcription"/>
    <property type="evidence" value="ECO:0007669"/>
    <property type="project" value="InterPro"/>
</dbReference>
<evidence type="ECO:0000313" key="3">
    <source>
        <dbReference type="Proteomes" id="UP000642829"/>
    </source>
</evidence>
<protein>
    <recommendedName>
        <fullName evidence="4">Phage-shock protein</fullName>
    </recommendedName>
</protein>
<comment type="caution">
    <text evidence="2">The sequence shown here is derived from an EMBL/GenBank/DDBJ whole genome shotgun (WGS) entry which is preliminary data.</text>
</comment>
<dbReference type="EMBL" id="BMXG01000005">
    <property type="protein sequence ID" value="GHB96325.1"/>
    <property type="molecule type" value="Genomic_DNA"/>
</dbReference>
<accession>A0A8J3GE39</accession>